<organism evidence="1 2">
    <name type="scientific">Ponticoccus litoralis</name>
    <dbReference type="NCBI Taxonomy" id="422297"/>
    <lineage>
        <taxon>Bacteria</taxon>
        <taxon>Pseudomonadati</taxon>
        <taxon>Pseudomonadota</taxon>
        <taxon>Alphaproteobacteria</taxon>
        <taxon>Rhodobacterales</taxon>
        <taxon>Roseobacteraceae</taxon>
        <taxon>Ponticoccus</taxon>
    </lineage>
</organism>
<gene>
    <name evidence="1" type="ORF">ABFB10_20415</name>
</gene>
<protein>
    <submittedName>
        <fullName evidence="1">Uncharacterized protein</fullName>
    </submittedName>
</protein>
<comment type="caution">
    <text evidence="1">The sequence shown here is derived from an EMBL/GenBank/DDBJ whole genome shotgun (WGS) entry which is preliminary data.</text>
</comment>
<evidence type="ECO:0000313" key="1">
    <source>
        <dbReference type="EMBL" id="MEN9062985.1"/>
    </source>
</evidence>
<dbReference type="AlphaFoldDB" id="A0AAW9SUH5"/>
<name>A0AAW9SUH5_9RHOB</name>
<keyword evidence="2" id="KW-1185">Reference proteome</keyword>
<dbReference type="Proteomes" id="UP001428774">
    <property type="component" value="Unassembled WGS sequence"/>
</dbReference>
<sequence length="42" mass="4392">MTFLYDGGAADVVGIYYAGALVVLVESNESLASFGPGDFEVF</sequence>
<reference evidence="1 2" key="1">
    <citation type="submission" date="2024-05" db="EMBL/GenBank/DDBJ databases">
        <title>Genome sequence of Ponticoccus litoralis KCCM 90028.</title>
        <authorList>
            <person name="Kim J.M."/>
            <person name="Lee J.K."/>
            <person name="Choi B.J."/>
            <person name="Bayburt H."/>
            <person name="Baek J.H."/>
            <person name="Jeon C.O."/>
        </authorList>
    </citation>
    <scope>NUCLEOTIDE SEQUENCE [LARGE SCALE GENOMIC DNA]</scope>
    <source>
        <strain evidence="1 2">KCCM 90028</strain>
    </source>
</reference>
<proteinExistence type="predicted"/>
<dbReference type="RefSeq" id="WP_347168093.1">
    <property type="nucleotide sequence ID" value="NZ_JBDNCH010000003.1"/>
</dbReference>
<dbReference type="EMBL" id="JBDNCH010000003">
    <property type="protein sequence ID" value="MEN9062985.1"/>
    <property type="molecule type" value="Genomic_DNA"/>
</dbReference>
<accession>A0AAW9SUH5</accession>
<evidence type="ECO:0000313" key="2">
    <source>
        <dbReference type="Proteomes" id="UP001428774"/>
    </source>
</evidence>